<dbReference type="Pfam" id="PF13565">
    <property type="entry name" value="HTH_32"/>
    <property type="match status" value="1"/>
</dbReference>
<reference evidence="1 2" key="1">
    <citation type="submission" date="2016-10" db="EMBL/GenBank/DDBJ databases">
        <authorList>
            <person name="de Groot N.N."/>
        </authorList>
    </citation>
    <scope>NUCLEOTIDE SEQUENCE [LARGE SCALE GENOMIC DNA]</scope>
    <source>
        <strain evidence="1 2">DSM 373</strain>
    </source>
</reference>
<protein>
    <submittedName>
        <fullName evidence="1">Transposase</fullName>
    </submittedName>
</protein>
<accession>A0A1H6UJH5</accession>
<dbReference type="SUPFAM" id="SSF46689">
    <property type="entry name" value="Homeodomain-like"/>
    <property type="match status" value="1"/>
</dbReference>
<organism evidence="1 2">
    <name type="scientific">Azotobacter beijerinckii</name>
    <dbReference type="NCBI Taxonomy" id="170623"/>
    <lineage>
        <taxon>Bacteria</taxon>
        <taxon>Pseudomonadati</taxon>
        <taxon>Pseudomonadota</taxon>
        <taxon>Gammaproteobacteria</taxon>
        <taxon>Pseudomonadales</taxon>
        <taxon>Pseudomonadaceae</taxon>
        <taxon>Azotobacter</taxon>
    </lineage>
</organism>
<evidence type="ECO:0000313" key="1">
    <source>
        <dbReference type="EMBL" id="SEI92439.1"/>
    </source>
</evidence>
<dbReference type="Proteomes" id="UP000199250">
    <property type="component" value="Unassembled WGS sequence"/>
</dbReference>
<dbReference type="InterPro" id="IPR009057">
    <property type="entry name" value="Homeodomain-like_sf"/>
</dbReference>
<gene>
    <name evidence="1" type="ORF">SAMN04244572_02126</name>
</gene>
<name>A0A1H6UJH5_9GAMM</name>
<evidence type="ECO:0000313" key="2">
    <source>
        <dbReference type="Proteomes" id="UP000199250"/>
    </source>
</evidence>
<dbReference type="AlphaFoldDB" id="A0A1H6UJH5"/>
<dbReference type="EMBL" id="FNYQ01000031">
    <property type="protein sequence ID" value="SEI92439.1"/>
    <property type="molecule type" value="Genomic_DNA"/>
</dbReference>
<proteinExistence type="predicted"/>
<sequence>MEDYVHAEKPALRRRAHAIVLSHKRYSINQISDILAVTRETVSLWFDAWEADGLEGLRDKARPGRPAVYDALDRERLQALVAEHPHQIKAVQARLQQETGKSSCTATVKRALKKAMSELAVAWLLAPAPPSSKSMD</sequence>